<dbReference type="PANTHER" id="PTHR31157:SF1">
    <property type="entry name" value="SCP DOMAIN-CONTAINING PROTEIN"/>
    <property type="match status" value="1"/>
</dbReference>
<sequence length="213" mass="21530">MFALLRSSRPNCPPALAPRFACAVAMAGLLALAGCGGGGSDAAAPAPAPAPPPPAAPAPAPPTAGTRITCNLPNFEAEMLAAVNAHRRSGATCGTRGAFPAAPELTWNAALTQAAVAHSDDMVANNFFSHTGSNGSTLGTRATAAGYAWISLGENIAAGQASIAEVVDGWMKSDGHCANLMTATFRDIGVACVAGNANTTYRTYWTQDFGTPR</sequence>
<keyword evidence="2" id="KW-0732">Signal</keyword>
<evidence type="ECO:0000256" key="1">
    <source>
        <dbReference type="SAM" id="MobiDB-lite"/>
    </source>
</evidence>
<dbReference type="Pfam" id="PF00188">
    <property type="entry name" value="CAP"/>
    <property type="match status" value="1"/>
</dbReference>
<reference evidence="4 5" key="1">
    <citation type="submission" date="2023-07" db="EMBL/GenBank/DDBJ databases">
        <title>Sorghum-associated microbial communities from plants grown in Nebraska, USA.</title>
        <authorList>
            <person name="Schachtman D."/>
        </authorList>
    </citation>
    <scope>NUCLEOTIDE SEQUENCE [LARGE SCALE GENOMIC DNA]</scope>
    <source>
        <strain evidence="4 5">BE310</strain>
    </source>
</reference>
<protein>
    <submittedName>
        <fullName evidence="4">Uncharacterized protein YkwD</fullName>
    </submittedName>
</protein>
<feature type="region of interest" description="Disordered" evidence="1">
    <location>
        <begin position="41"/>
        <end position="64"/>
    </location>
</feature>
<dbReference type="InterPro" id="IPR035940">
    <property type="entry name" value="CAP_sf"/>
</dbReference>
<keyword evidence="5" id="KW-1185">Reference proteome</keyword>
<dbReference type="Gene3D" id="3.40.33.10">
    <property type="entry name" value="CAP"/>
    <property type="match status" value="1"/>
</dbReference>
<organism evidence="4 5">
    <name type="scientific">Pelomonas aquatica</name>
    <dbReference type="NCBI Taxonomy" id="431058"/>
    <lineage>
        <taxon>Bacteria</taxon>
        <taxon>Pseudomonadati</taxon>
        <taxon>Pseudomonadota</taxon>
        <taxon>Betaproteobacteria</taxon>
        <taxon>Burkholderiales</taxon>
        <taxon>Sphaerotilaceae</taxon>
        <taxon>Roseateles</taxon>
    </lineage>
</organism>
<dbReference type="Proteomes" id="UP001180536">
    <property type="component" value="Unassembled WGS sequence"/>
</dbReference>
<accession>A0ABU1Z5Y4</accession>
<evidence type="ECO:0000256" key="2">
    <source>
        <dbReference type="SAM" id="SignalP"/>
    </source>
</evidence>
<feature type="compositionally biased region" description="Pro residues" evidence="1">
    <location>
        <begin position="46"/>
        <end position="62"/>
    </location>
</feature>
<gene>
    <name evidence="4" type="ORF">J2X16_001373</name>
</gene>
<dbReference type="PANTHER" id="PTHR31157">
    <property type="entry name" value="SCP DOMAIN-CONTAINING PROTEIN"/>
    <property type="match status" value="1"/>
</dbReference>
<dbReference type="SUPFAM" id="SSF55797">
    <property type="entry name" value="PR-1-like"/>
    <property type="match status" value="1"/>
</dbReference>
<proteinExistence type="predicted"/>
<evidence type="ECO:0000259" key="3">
    <source>
        <dbReference type="Pfam" id="PF00188"/>
    </source>
</evidence>
<name>A0ABU1Z5Y4_9BURK</name>
<feature type="chain" id="PRO_5046864912" evidence="2">
    <location>
        <begin position="34"/>
        <end position="213"/>
    </location>
</feature>
<dbReference type="PROSITE" id="PS51257">
    <property type="entry name" value="PROKAR_LIPOPROTEIN"/>
    <property type="match status" value="1"/>
</dbReference>
<feature type="signal peptide" evidence="2">
    <location>
        <begin position="1"/>
        <end position="33"/>
    </location>
</feature>
<evidence type="ECO:0000313" key="4">
    <source>
        <dbReference type="EMBL" id="MDR7296034.1"/>
    </source>
</evidence>
<evidence type="ECO:0000313" key="5">
    <source>
        <dbReference type="Proteomes" id="UP001180536"/>
    </source>
</evidence>
<dbReference type="EMBL" id="JAVDXQ010000002">
    <property type="protein sequence ID" value="MDR7296034.1"/>
    <property type="molecule type" value="Genomic_DNA"/>
</dbReference>
<dbReference type="CDD" id="cd05379">
    <property type="entry name" value="CAP_bacterial"/>
    <property type="match status" value="1"/>
</dbReference>
<dbReference type="InterPro" id="IPR014044">
    <property type="entry name" value="CAP_dom"/>
</dbReference>
<comment type="caution">
    <text evidence="4">The sequence shown here is derived from an EMBL/GenBank/DDBJ whole genome shotgun (WGS) entry which is preliminary data.</text>
</comment>
<feature type="domain" description="SCP" evidence="3">
    <location>
        <begin position="81"/>
        <end position="209"/>
    </location>
</feature>